<organism evidence="1">
    <name type="scientific">marine sediment metagenome</name>
    <dbReference type="NCBI Taxonomy" id="412755"/>
    <lineage>
        <taxon>unclassified sequences</taxon>
        <taxon>metagenomes</taxon>
        <taxon>ecological metagenomes</taxon>
    </lineage>
</organism>
<reference evidence="1" key="1">
    <citation type="journal article" date="2015" name="Nature">
        <title>Complex archaea that bridge the gap between prokaryotes and eukaryotes.</title>
        <authorList>
            <person name="Spang A."/>
            <person name="Saw J.H."/>
            <person name="Jorgensen S.L."/>
            <person name="Zaremba-Niedzwiedzka K."/>
            <person name="Martijn J."/>
            <person name="Lind A.E."/>
            <person name="van Eijk R."/>
            <person name="Schleper C."/>
            <person name="Guy L."/>
            <person name="Ettema T.J."/>
        </authorList>
    </citation>
    <scope>NUCLEOTIDE SEQUENCE</scope>
</reference>
<name>A0A0F9MF27_9ZZZZ</name>
<dbReference type="AlphaFoldDB" id="A0A0F9MF27"/>
<proteinExistence type="predicted"/>
<sequence length="83" mass="9250">MIFLIFTEEGLLEAAEEIEQHQASVWINPTLENNTVIENLSKTGCAISVLLDEIDANNEKAVMQALTHVESQTTDTEIYVELS</sequence>
<evidence type="ECO:0000313" key="1">
    <source>
        <dbReference type="EMBL" id="KKM75215.1"/>
    </source>
</evidence>
<dbReference type="EMBL" id="LAZR01009016">
    <property type="protein sequence ID" value="KKM75215.1"/>
    <property type="molecule type" value="Genomic_DNA"/>
</dbReference>
<protein>
    <submittedName>
        <fullName evidence="1">Uncharacterized protein</fullName>
    </submittedName>
</protein>
<comment type="caution">
    <text evidence="1">The sequence shown here is derived from an EMBL/GenBank/DDBJ whole genome shotgun (WGS) entry which is preliminary data.</text>
</comment>
<gene>
    <name evidence="1" type="ORF">LCGC14_1392490</name>
</gene>
<accession>A0A0F9MF27</accession>